<dbReference type="GO" id="GO:0030544">
    <property type="term" value="F:Hsp70 protein binding"/>
    <property type="evidence" value="ECO:0007669"/>
    <property type="project" value="TreeGrafter"/>
</dbReference>
<feature type="region of interest" description="Disordered" evidence="6">
    <location>
        <begin position="55"/>
        <end position="108"/>
    </location>
</feature>
<dbReference type="SMART" id="SM00271">
    <property type="entry name" value="DnaJ"/>
    <property type="match status" value="1"/>
</dbReference>
<dbReference type="CDD" id="cd06257">
    <property type="entry name" value="DnaJ"/>
    <property type="match status" value="1"/>
</dbReference>
<dbReference type="PROSITE" id="PS00636">
    <property type="entry name" value="DNAJ_1"/>
    <property type="match status" value="1"/>
</dbReference>
<name>A0A2A9NLE5_9AGAR</name>
<keyword evidence="5 7" id="KW-0472">Membrane</keyword>
<dbReference type="InterPro" id="IPR001623">
    <property type="entry name" value="DnaJ_domain"/>
</dbReference>
<feature type="domain" description="J" evidence="8">
    <location>
        <begin position="127"/>
        <end position="191"/>
    </location>
</feature>
<reference evidence="9 10" key="1">
    <citation type="submission" date="2014-02" db="EMBL/GenBank/DDBJ databases">
        <title>Transposable element dynamics among asymbiotic and ectomycorrhizal Amanita fungi.</title>
        <authorList>
            <consortium name="DOE Joint Genome Institute"/>
            <person name="Hess J."/>
            <person name="Skrede I."/>
            <person name="Wolfe B."/>
            <person name="LaButti K."/>
            <person name="Ohm R.A."/>
            <person name="Grigoriev I.V."/>
            <person name="Pringle A."/>
        </authorList>
    </citation>
    <scope>NUCLEOTIDE SEQUENCE [LARGE SCALE GENOMIC DNA]</scope>
    <source>
        <strain evidence="9 10">SKay4041</strain>
    </source>
</reference>
<evidence type="ECO:0000256" key="3">
    <source>
        <dbReference type="ARBA" id="ARBA00022824"/>
    </source>
</evidence>
<dbReference type="PANTHER" id="PTHR43908">
    <property type="entry name" value="AT29763P-RELATED"/>
    <property type="match status" value="1"/>
</dbReference>
<keyword evidence="10" id="KW-1185">Reference proteome</keyword>
<dbReference type="PROSITE" id="PS50076">
    <property type="entry name" value="DNAJ_2"/>
    <property type="match status" value="1"/>
</dbReference>
<dbReference type="SUPFAM" id="SSF46565">
    <property type="entry name" value="Chaperone J-domain"/>
    <property type="match status" value="1"/>
</dbReference>
<dbReference type="InterPro" id="IPR051100">
    <property type="entry name" value="DnaJ_subfamily_B/C"/>
</dbReference>
<dbReference type="InterPro" id="IPR036869">
    <property type="entry name" value="J_dom_sf"/>
</dbReference>
<keyword evidence="4 7" id="KW-1133">Transmembrane helix</keyword>
<dbReference type="GO" id="GO:0071218">
    <property type="term" value="P:cellular response to misfolded protein"/>
    <property type="evidence" value="ECO:0007669"/>
    <property type="project" value="TreeGrafter"/>
</dbReference>
<evidence type="ECO:0000256" key="5">
    <source>
        <dbReference type="ARBA" id="ARBA00023136"/>
    </source>
</evidence>
<evidence type="ECO:0000259" key="8">
    <source>
        <dbReference type="PROSITE" id="PS50076"/>
    </source>
</evidence>
<dbReference type="GO" id="GO:0005789">
    <property type="term" value="C:endoplasmic reticulum membrane"/>
    <property type="evidence" value="ECO:0007669"/>
    <property type="project" value="UniProtKB-SubCell"/>
</dbReference>
<proteinExistence type="predicted"/>
<evidence type="ECO:0000256" key="6">
    <source>
        <dbReference type="SAM" id="MobiDB-lite"/>
    </source>
</evidence>
<dbReference type="EMBL" id="KZ301984">
    <property type="protein sequence ID" value="PFH51805.1"/>
    <property type="molecule type" value="Genomic_DNA"/>
</dbReference>
<evidence type="ECO:0000256" key="7">
    <source>
        <dbReference type="SAM" id="Phobius"/>
    </source>
</evidence>
<dbReference type="Proteomes" id="UP000242287">
    <property type="component" value="Unassembled WGS sequence"/>
</dbReference>
<evidence type="ECO:0000256" key="2">
    <source>
        <dbReference type="ARBA" id="ARBA00022692"/>
    </source>
</evidence>
<gene>
    <name evidence="9" type="ORF">AMATHDRAFT_80085</name>
</gene>
<keyword evidence="2 7" id="KW-0812">Transmembrane</keyword>
<keyword evidence="3" id="KW-0256">Endoplasmic reticulum</keyword>
<comment type="subcellular location">
    <subcellularLocation>
        <location evidence="1">Endoplasmic reticulum membrane</location>
        <topology evidence="1">Single-pass membrane protein</topology>
    </subcellularLocation>
</comment>
<dbReference type="PRINTS" id="PR00625">
    <property type="entry name" value="JDOMAIN"/>
</dbReference>
<evidence type="ECO:0000313" key="10">
    <source>
        <dbReference type="Proteomes" id="UP000242287"/>
    </source>
</evidence>
<feature type="transmembrane region" description="Helical" evidence="7">
    <location>
        <begin position="279"/>
        <end position="302"/>
    </location>
</feature>
<protein>
    <recommendedName>
        <fullName evidence="8">J domain-containing protein</fullName>
    </recommendedName>
</protein>
<evidence type="ECO:0000256" key="1">
    <source>
        <dbReference type="ARBA" id="ARBA00004389"/>
    </source>
</evidence>
<dbReference type="AlphaFoldDB" id="A0A2A9NLE5"/>
<organism evidence="9 10">
    <name type="scientific">Amanita thiersii Skay4041</name>
    <dbReference type="NCBI Taxonomy" id="703135"/>
    <lineage>
        <taxon>Eukaryota</taxon>
        <taxon>Fungi</taxon>
        <taxon>Dikarya</taxon>
        <taxon>Basidiomycota</taxon>
        <taxon>Agaricomycotina</taxon>
        <taxon>Agaricomycetes</taxon>
        <taxon>Agaricomycetidae</taxon>
        <taxon>Agaricales</taxon>
        <taxon>Pluteineae</taxon>
        <taxon>Amanitaceae</taxon>
        <taxon>Amanita</taxon>
    </lineage>
</organism>
<dbReference type="Pfam" id="PF09320">
    <property type="entry name" value="DUF1977"/>
    <property type="match status" value="1"/>
</dbReference>
<dbReference type="Pfam" id="PF00226">
    <property type="entry name" value="DnaJ"/>
    <property type="match status" value="1"/>
</dbReference>
<dbReference type="OrthoDB" id="1507364at2759"/>
<evidence type="ECO:0000256" key="4">
    <source>
        <dbReference type="ARBA" id="ARBA00022989"/>
    </source>
</evidence>
<dbReference type="Gene3D" id="1.10.287.110">
    <property type="entry name" value="DnaJ domain"/>
    <property type="match status" value="1"/>
</dbReference>
<sequence length="434" mass="46953">MESNKDEALRCLSIAQKHFDAGNASSARKFCQKSISLFETPQALKLLASINAAPESSSSAPQGAATSSAAEEHISSSGTKQRHSAASSSSSKPKANGTAGGMGGEKREYTAEQHTVVKRVRACKVTDYYDILGLQKDCEEADIKRAYRKLALALHPDKNGAPGADEAFKLVSKAFQVLSDPQKRSIYDQSGSDPESRFSGMASPSNGFATSPFAGNTFEGELSPEDLFNMFFGGSGAFGPGFGGGPVFTATFGPGGFRTTRMGGRAHAANATANDTRSIFIQLLPLLILFGFSLLSALPSLFSTPPVPDPRYSFSVSSRYNVERYTEGLGIRYFVDGTEFSKHPVIGAELAREKSKNTKGRQGPALSKFEGSVERAYTQELYLQCQRGVDRKERRKEAEIGLFGIGTDWEKVRKIEREVVESCEELKRLGVLKN</sequence>
<dbReference type="InterPro" id="IPR018253">
    <property type="entry name" value="DnaJ_domain_CS"/>
</dbReference>
<dbReference type="InterPro" id="IPR015399">
    <property type="entry name" value="DUF1977_DnaJ-like"/>
</dbReference>
<dbReference type="FunFam" id="1.10.287.110:FF:000070">
    <property type="entry name" value="Endoplasmic reticulum protein, putative"/>
    <property type="match status" value="1"/>
</dbReference>
<accession>A0A2A9NLE5</accession>
<evidence type="ECO:0000313" key="9">
    <source>
        <dbReference type="EMBL" id="PFH51805.1"/>
    </source>
</evidence>
<dbReference type="STRING" id="703135.A0A2A9NLE5"/>
<dbReference type="PANTHER" id="PTHR43908:SF3">
    <property type="entry name" value="AT29763P-RELATED"/>
    <property type="match status" value="1"/>
</dbReference>
<feature type="compositionally biased region" description="Polar residues" evidence="6">
    <location>
        <begin position="55"/>
        <end position="79"/>
    </location>
</feature>